<dbReference type="PANTHER" id="PTHR33932">
    <property type="entry name" value="NA(+)/H(+) ANTIPORTER SUBUNIT B"/>
    <property type="match status" value="1"/>
</dbReference>
<evidence type="ECO:0000256" key="4">
    <source>
        <dbReference type="ARBA" id="ARBA00022692"/>
    </source>
</evidence>
<keyword evidence="10" id="KW-1185">Reference proteome</keyword>
<dbReference type="PANTHER" id="PTHR33932:SF4">
    <property type="entry name" value="NA(+)_H(+) ANTIPORTER SUBUNIT B"/>
    <property type="match status" value="1"/>
</dbReference>
<feature type="transmembrane region" description="Helical" evidence="7">
    <location>
        <begin position="35"/>
        <end position="57"/>
    </location>
</feature>
<keyword evidence="4 7" id="KW-0812">Transmembrane</keyword>
<evidence type="ECO:0000313" key="9">
    <source>
        <dbReference type="EMBL" id="SDX85167.1"/>
    </source>
</evidence>
<dbReference type="OrthoDB" id="3436314at2"/>
<dbReference type="InterPro" id="IPR050622">
    <property type="entry name" value="CPA3_antiporter_subunitB"/>
</dbReference>
<accession>A0A1H3F2V5</accession>
<dbReference type="GO" id="GO:0005886">
    <property type="term" value="C:plasma membrane"/>
    <property type="evidence" value="ECO:0007669"/>
    <property type="project" value="UniProtKB-SubCell"/>
</dbReference>
<evidence type="ECO:0000256" key="1">
    <source>
        <dbReference type="ARBA" id="ARBA00004651"/>
    </source>
</evidence>
<dbReference type="RefSeq" id="WP_093266998.1">
    <property type="nucleotide sequence ID" value="NZ_FNOK01000016.1"/>
</dbReference>
<keyword evidence="5 7" id="KW-1133">Transmembrane helix</keyword>
<feature type="transmembrane region" description="Helical" evidence="7">
    <location>
        <begin position="95"/>
        <end position="118"/>
    </location>
</feature>
<dbReference type="AlphaFoldDB" id="A0A1H3F2V5"/>
<evidence type="ECO:0000313" key="10">
    <source>
        <dbReference type="Proteomes" id="UP000199529"/>
    </source>
</evidence>
<reference evidence="10" key="1">
    <citation type="submission" date="2016-10" db="EMBL/GenBank/DDBJ databases">
        <authorList>
            <person name="Varghese N."/>
            <person name="Submissions S."/>
        </authorList>
    </citation>
    <scope>NUCLEOTIDE SEQUENCE [LARGE SCALE GENOMIC DNA]</scope>
    <source>
        <strain evidence="10">CGMCC 4.3530</strain>
    </source>
</reference>
<evidence type="ECO:0000256" key="2">
    <source>
        <dbReference type="ARBA" id="ARBA00009425"/>
    </source>
</evidence>
<feature type="domain" description="Na+/H+ antiporter MnhB subunit-related protein" evidence="8">
    <location>
        <begin position="37"/>
        <end position="159"/>
    </location>
</feature>
<organism evidence="9 10">
    <name type="scientific">Saccharopolyspora shandongensis</name>
    <dbReference type="NCBI Taxonomy" id="418495"/>
    <lineage>
        <taxon>Bacteria</taxon>
        <taxon>Bacillati</taxon>
        <taxon>Actinomycetota</taxon>
        <taxon>Actinomycetes</taxon>
        <taxon>Pseudonocardiales</taxon>
        <taxon>Pseudonocardiaceae</taxon>
        <taxon>Saccharopolyspora</taxon>
    </lineage>
</organism>
<dbReference type="InterPro" id="IPR007182">
    <property type="entry name" value="MnhB"/>
</dbReference>
<name>A0A1H3F2V5_9PSEU</name>
<keyword evidence="6 7" id="KW-0472">Membrane</keyword>
<evidence type="ECO:0000256" key="3">
    <source>
        <dbReference type="ARBA" id="ARBA00022475"/>
    </source>
</evidence>
<dbReference type="Pfam" id="PF04039">
    <property type="entry name" value="MnhB"/>
    <property type="match status" value="1"/>
</dbReference>
<keyword evidence="3" id="KW-1003">Cell membrane</keyword>
<proteinExistence type="inferred from homology"/>
<protein>
    <submittedName>
        <fullName evidence="9">Multisubunit sodium/proton antiporter, MrpB subunit</fullName>
    </submittedName>
</protein>
<dbReference type="STRING" id="418495.SAMN05216215_101639"/>
<feature type="transmembrane region" description="Helical" evidence="7">
    <location>
        <begin position="63"/>
        <end position="83"/>
    </location>
</feature>
<evidence type="ECO:0000259" key="8">
    <source>
        <dbReference type="Pfam" id="PF04039"/>
    </source>
</evidence>
<evidence type="ECO:0000256" key="6">
    <source>
        <dbReference type="ARBA" id="ARBA00023136"/>
    </source>
</evidence>
<comment type="subcellular location">
    <subcellularLocation>
        <location evidence="1">Cell membrane</location>
        <topology evidence="1">Multi-pass membrane protein</topology>
    </subcellularLocation>
</comment>
<evidence type="ECO:0000256" key="7">
    <source>
        <dbReference type="SAM" id="Phobius"/>
    </source>
</evidence>
<evidence type="ECO:0000256" key="5">
    <source>
        <dbReference type="ARBA" id="ARBA00022989"/>
    </source>
</evidence>
<feature type="transmembrane region" description="Helical" evidence="7">
    <location>
        <begin position="138"/>
        <end position="159"/>
    </location>
</feature>
<comment type="similarity">
    <text evidence="2">Belongs to the CPA3 antiporters (TC 2.A.63) subunit B family.</text>
</comment>
<dbReference type="EMBL" id="FNOK01000016">
    <property type="protein sequence ID" value="SDX85167.1"/>
    <property type="molecule type" value="Genomic_DNA"/>
</dbReference>
<gene>
    <name evidence="9" type="ORF">SAMN05216215_101639</name>
</gene>
<dbReference type="Proteomes" id="UP000199529">
    <property type="component" value="Unassembled WGS sequence"/>
</dbReference>
<sequence>MTSPTKPKPAWTTWDAPSERWLLSGFPREGMQRTVLLELASRIIFPTVLVLSIYLLFAGHDRAGGGFSGGLVAGQAFVLRYLAGGRMDDSAIVSMRPPVLIGIGLTIATTSAFLPLLFGGQILETAIYKFAVPLLGEIKFVTSVLLDTGVYVLIVGVVLDLLRTLGAGIEADVEAAARGQR</sequence>